<gene>
    <name evidence="3" type="ORF">CCE02nite_32800</name>
</gene>
<evidence type="ECO:0000256" key="1">
    <source>
        <dbReference type="SAM" id="MobiDB-lite"/>
    </source>
</evidence>
<reference evidence="3 4" key="1">
    <citation type="submission" date="2019-06" db="EMBL/GenBank/DDBJ databases">
        <title>Whole genome shotgun sequence of Cellulosimicrobium cellulans NBRC 15516.</title>
        <authorList>
            <person name="Hosoyama A."/>
            <person name="Uohara A."/>
            <person name="Ohji S."/>
            <person name="Ichikawa N."/>
        </authorList>
    </citation>
    <scope>NUCLEOTIDE SEQUENCE [LARGE SCALE GENOMIC DNA]</scope>
    <source>
        <strain evidence="3 4">NBRC 15516</strain>
    </source>
</reference>
<evidence type="ECO:0000313" key="4">
    <source>
        <dbReference type="Proteomes" id="UP000316659"/>
    </source>
</evidence>
<dbReference type="InterPro" id="IPR045745">
    <property type="entry name" value="HTH_58_Actinobacteria-type"/>
</dbReference>
<feature type="region of interest" description="Disordered" evidence="1">
    <location>
        <begin position="104"/>
        <end position="133"/>
    </location>
</feature>
<feature type="domain" description="Helix-turn-helix" evidence="2">
    <location>
        <begin position="78"/>
        <end position="127"/>
    </location>
</feature>
<proteinExistence type="predicted"/>
<organism evidence="3 4">
    <name type="scientific">Cellulosimicrobium cellulans</name>
    <name type="common">Arthrobacter luteus</name>
    <dbReference type="NCBI Taxonomy" id="1710"/>
    <lineage>
        <taxon>Bacteria</taxon>
        <taxon>Bacillati</taxon>
        <taxon>Actinomycetota</taxon>
        <taxon>Actinomycetes</taxon>
        <taxon>Micrococcales</taxon>
        <taxon>Promicromonosporaceae</taxon>
        <taxon>Cellulosimicrobium</taxon>
    </lineage>
</organism>
<dbReference type="Proteomes" id="UP000316659">
    <property type="component" value="Unassembled WGS sequence"/>
</dbReference>
<comment type="caution">
    <text evidence="3">The sequence shown here is derived from an EMBL/GenBank/DDBJ whole genome shotgun (WGS) entry which is preliminary data.</text>
</comment>
<evidence type="ECO:0000259" key="2">
    <source>
        <dbReference type="Pfam" id="PF19575"/>
    </source>
</evidence>
<dbReference type="EMBL" id="BJNZ01000027">
    <property type="protein sequence ID" value="GED11281.1"/>
    <property type="molecule type" value="Genomic_DNA"/>
</dbReference>
<sequence length="133" mass="15165">MHELRFRHLAVPLGDHRGQHPYIADYRCDEGIRYPVCATATYARVLGYGRIVPYPSRPVLEVLPQFRGDLKNGYNLFQRDRFDRFVAEQYAAGRSLREVGELTGRTQTAVRRSLDRTGTPRRGRGAQQVGTSS</sequence>
<accession>A0A4Y4E9F4</accession>
<dbReference type="AlphaFoldDB" id="A0A4Y4E9F4"/>
<name>A0A4Y4E9F4_CELCE</name>
<evidence type="ECO:0000313" key="3">
    <source>
        <dbReference type="EMBL" id="GED11281.1"/>
    </source>
</evidence>
<protein>
    <recommendedName>
        <fullName evidence="2">Helix-turn-helix domain-containing protein</fullName>
    </recommendedName>
</protein>
<dbReference type="Pfam" id="PF19575">
    <property type="entry name" value="HTH_58"/>
    <property type="match status" value="1"/>
</dbReference>